<reference evidence="8 9" key="1">
    <citation type="journal article" date="2012" name="Nat. Biotechnol.">
        <title>Draft genome sequence of pigeonpea (Cajanus cajan), an orphan legume crop of resource-poor farmers.</title>
        <authorList>
            <person name="Varshney R.K."/>
            <person name="Chen W."/>
            <person name="Li Y."/>
            <person name="Bharti A.K."/>
            <person name="Saxena R.K."/>
            <person name="Schlueter J.A."/>
            <person name="Donoghue M.T."/>
            <person name="Azam S."/>
            <person name="Fan G."/>
            <person name="Whaley A.M."/>
            <person name="Farmer A.D."/>
            <person name="Sheridan J."/>
            <person name="Iwata A."/>
            <person name="Tuteja R."/>
            <person name="Penmetsa R.V."/>
            <person name="Wu W."/>
            <person name="Upadhyaya H.D."/>
            <person name="Yang S.P."/>
            <person name="Shah T."/>
            <person name="Saxena K.B."/>
            <person name="Michael T."/>
            <person name="McCombie W.R."/>
            <person name="Yang B."/>
            <person name="Zhang G."/>
            <person name="Yang H."/>
            <person name="Wang J."/>
            <person name="Spillane C."/>
            <person name="Cook D.R."/>
            <person name="May G.D."/>
            <person name="Xu X."/>
            <person name="Jackson S.A."/>
        </authorList>
    </citation>
    <scope>NUCLEOTIDE SEQUENCE [LARGE SCALE GENOMIC DNA]</scope>
    <source>
        <strain evidence="9">cv. Asha</strain>
    </source>
</reference>
<keyword evidence="3" id="KW-0238">DNA-binding</keyword>
<evidence type="ECO:0000313" key="9">
    <source>
        <dbReference type="Proteomes" id="UP000075243"/>
    </source>
</evidence>
<dbReference type="GO" id="GO:0003700">
    <property type="term" value="F:DNA-binding transcription factor activity"/>
    <property type="evidence" value="ECO:0007669"/>
    <property type="project" value="InterPro"/>
</dbReference>
<keyword evidence="4" id="KW-0804">Transcription</keyword>
<dbReference type="FunFam" id="1.10.10.60:FF:000007">
    <property type="entry name" value="Two-component response regulator"/>
    <property type="match status" value="1"/>
</dbReference>
<dbReference type="GO" id="GO:0005634">
    <property type="term" value="C:nucleus"/>
    <property type="evidence" value="ECO:0007669"/>
    <property type="project" value="UniProtKB-SubCell"/>
</dbReference>
<dbReference type="Pfam" id="PF00249">
    <property type="entry name" value="Myb_DNA-binding"/>
    <property type="match status" value="1"/>
</dbReference>
<dbReference type="OMA" id="EMEGFSM"/>
<dbReference type="OrthoDB" id="60033at2759"/>
<evidence type="ECO:0000256" key="4">
    <source>
        <dbReference type="ARBA" id="ARBA00023163"/>
    </source>
</evidence>
<keyword evidence="2" id="KW-0805">Transcription regulation</keyword>
<dbReference type="GO" id="GO:0045893">
    <property type="term" value="P:positive regulation of DNA-templated transcription"/>
    <property type="evidence" value="ECO:0007669"/>
    <property type="project" value="InterPro"/>
</dbReference>
<dbReference type="InterPro" id="IPR009057">
    <property type="entry name" value="Homeodomain-like_sf"/>
</dbReference>
<keyword evidence="5" id="KW-0539">Nucleus</keyword>
<evidence type="ECO:0000259" key="7">
    <source>
        <dbReference type="PROSITE" id="PS51294"/>
    </source>
</evidence>
<dbReference type="PROSITE" id="PS51294">
    <property type="entry name" value="HTH_MYB"/>
    <property type="match status" value="1"/>
</dbReference>
<dbReference type="InterPro" id="IPR017930">
    <property type="entry name" value="Myb_dom"/>
</dbReference>
<dbReference type="Gramene" id="C.cajan_13797.t">
    <property type="protein sequence ID" value="C.cajan_13797.t"/>
    <property type="gene ID" value="C.cajan_13797"/>
</dbReference>
<protein>
    <submittedName>
        <fullName evidence="8">Two-component response regulator-like APRR2</fullName>
    </submittedName>
</protein>
<dbReference type="Gene3D" id="1.10.10.60">
    <property type="entry name" value="Homeodomain-like"/>
    <property type="match status" value="1"/>
</dbReference>
<dbReference type="PANTHER" id="PTHR31312">
    <property type="entry name" value="TRANSCRIPTION ACTIVATOR GLK1"/>
    <property type="match status" value="1"/>
</dbReference>
<feature type="compositionally biased region" description="Low complexity" evidence="6">
    <location>
        <begin position="142"/>
        <end position="155"/>
    </location>
</feature>
<name>A0A151SVJ9_CAJCA</name>
<dbReference type="InterPro" id="IPR001005">
    <property type="entry name" value="SANT/Myb"/>
</dbReference>
<dbReference type="EMBL" id="CM003612">
    <property type="protein sequence ID" value="KYP58798.1"/>
    <property type="molecule type" value="Genomic_DNA"/>
</dbReference>
<dbReference type="InterPro" id="IPR044825">
    <property type="entry name" value="GLK1/2-like"/>
</dbReference>
<feature type="region of interest" description="Disordered" evidence="6">
    <location>
        <begin position="1"/>
        <end position="31"/>
    </location>
</feature>
<dbReference type="InterPro" id="IPR006447">
    <property type="entry name" value="Myb_dom_plants"/>
</dbReference>
<keyword evidence="9" id="KW-1185">Reference proteome</keyword>
<dbReference type="Proteomes" id="UP000075243">
    <property type="component" value="Chromosome 10"/>
</dbReference>
<proteinExistence type="predicted"/>
<evidence type="ECO:0000256" key="1">
    <source>
        <dbReference type="ARBA" id="ARBA00004123"/>
    </source>
</evidence>
<evidence type="ECO:0000256" key="6">
    <source>
        <dbReference type="SAM" id="MobiDB-lite"/>
    </source>
</evidence>
<feature type="domain" description="HTH myb-type" evidence="7">
    <location>
        <begin position="158"/>
        <end position="217"/>
    </location>
</feature>
<evidence type="ECO:0000256" key="2">
    <source>
        <dbReference type="ARBA" id="ARBA00023015"/>
    </source>
</evidence>
<dbReference type="NCBIfam" id="TIGR01557">
    <property type="entry name" value="myb_SHAQKYF"/>
    <property type="match status" value="1"/>
</dbReference>
<dbReference type="PANTHER" id="PTHR31312:SF1">
    <property type="entry name" value="TRANSCRIPTION ACTIVATOR GLK1"/>
    <property type="match status" value="1"/>
</dbReference>
<evidence type="ECO:0000256" key="3">
    <source>
        <dbReference type="ARBA" id="ARBA00023125"/>
    </source>
</evidence>
<dbReference type="SUPFAM" id="SSF46689">
    <property type="entry name" value="Homeodomain-like"/>
    <property type="match status" value="1"/>
</dbReference>
<evidence type="ECO:0000256" key="5">
    <source>
        <dbReference type="ARBA" id="ARBA00023242"/>
    </source>
</evidence>
<feature type="compositionally biased region" description="Basic and acidic residues" evidence="6">
    <location>
        <begin position="102"/>
        <end position="125"/>
    </location>
</feature>
<sequence length="408" mass="44949">MLAVSPLRSTKDEKNQGAMEGFSMATTTTDDVDFGDLSEGNLLESINFDDLFVDIDVDGDVLPDLEMFGEFSVSAGEDSSEMNSSGENSKVENDESNVITASKKEEEDKSSSNRGEEIVSKRDESVVVDPAPPKDGGKGRKSSSAQSKNNSSNSNPQGKRKVKVDWTPELHRRFVQAVEQLGVDKAVPSRILEIMGIDCLTRHNIASHLQKYRSHRKHLLAREAEAASWSQRRQMYGVGKREGSAWVAPTMGFPPHPMHHFRPLHVWGHPSMHMWPKHLPHSPPPPPLSWPPPHQDPSFWHQRAPNTLIPGTACFPQPLTPTRFGSPPVPGIPPHAMYKPVPDHAIAVPPPRTLFDFHPSKECIDAAIGDVLSKPWLPLPLGLKAPALDSVMNELQRQGIPNIPPSSA</sequence>
<comment type="subcellular location">
    <subcellularLocation>
        <location evidence="1">Nucleus</location>
    </subcellularLocation>
</comment>
<evidence type="ECO:0000313" key="8">
    <source>
        <dbReference type="EMBL" id="KYP58798.1"/>
    </source>
</evidence>
<feature type="region of interest" description="Disordered" evidence="6">
    <location>
        <begin position="73"/>
        <end position="165"/>
    </location>
</feature>
<gene>
    <name evidence="8" type="ORF">KK1_014220</name>
</gene>
<organism evidence="8 9">
    <name type="scientific">Cajanus cajan</name>
    <name type="common">Pigeon pea</name>
    <name type="synonym">Cajanus indicus</name>
    <dbReference type="NCBI Taxonomy" id="3821"/>
    <lineage>
        <taxon>Eukaryota</taxon>
        <taxon>Viridiplantae</taxon>
        <taxon>Streptophyta</taxon>
        <taxon>Embryophyta</taxon>
        <taxon>Tracheophyta</taxon>
        <taxon>Spermatophyta</taxon>
        <taxon>Magnoliopsida</taxon>
        <taxon>eudicotyledons</taxon>
        <taxon>Gunneridae</taxon>
        <taxon>Pentapetalae</taxon>
        <taxon>rosids</taxon>
        <taxon>fabids</taxon>
        <taxon>Fabales</taxon>
        <taxon>Fabaceae</taxon>
        <taxon>Papilionoideae</taxon>
        <taxon>50 kb inversion clade</taxon>
        <taxon>NPAAA clade</taxon>
        <taxon>indigoferoid/millettioid clade</taxon>
        <taxon>Phaseoleae</taxon>
        <taxon>Cajanus</taxon>
    </lineage>
</organism>
<accession>A0A151SVJ9</accession>
<dbReference type="GO" id="GO:0000976">
    <property type="term" value="F:transcription cis-regulatory region binding"/>
    <property type="evidence" value="ECO:0007669"/>
    <property type="project" value="TreeGrafter"/>
</dbReference>
<dbReference type="AlphaFoldDB" id="A0A151SVJ9"/>